<dbReference type="InterPro" id="IPR008978">
    <property type="entry name" value="HSP20-like_chaperone"/>
</dbReference>
<comment type="caution">
    <text evidence="5">The sequence shown here is derived from an EMBL/GenBank/DDBJ whole genome shotgun (WGS) entry which is preliminary data.</text>
</comment>
<dbReference type="Proteomes" id="UP000297549">
    <property type="component" value="Unassembled WGS sequence"/>
</dbReference>
<dbReference type="PROSITE" id="PS01031">
    <property type="entry name" value="SHSP"/>
    <property type="match status" value="1"/>
</dbReference>
<dbReference type="EMBL" id="SRLC01000001">
    <property type="protein sequence ID" value="TGE26062.1"/>
    <property type="molecule type" value="Genomic_DNA"/>
</dbReference>
<dbReference type="CDD" id="cd06464">
    <property type="entry name" value="ACD_sHsps-like"/>
    <property type="match status" value="1"/>
</dbReference>
<feature type="region of interest" description="Disordered" evidence="3">
    <location>
        <begin position="22"/>
        <end position="44"/>
    </location>
</feature>
<accession>A0A4Z0QBI7</accession>
<dbReference type="Gene3D" id="2.60.40.790">
    <property type="match status" value="1"/>
</dbReference>
<evidence type="ECO:0000256" key="1">
    <source>
        <dbReference type="PROSITE-ProRule" id="PRU00285"/>
    </source>
</evidence>
<reference evidence="5 6" key="1">
    <citation type="submission" date="2019-04" db="EMBL/GenBank/DDBJ databases">
        <authorList>
            <person name="Feng G."/>
            <person name="Zhang J."/>
            <person name="Zhu H."/>
        </authorList>
    </citation>
    <scope>NUCLEOTIDE SEQUENCE [LARGE SCALE GENOMIC DNA]</scope>
    <source>
        <strain evidence="5 6">JCM 31653</strain>
    </source>
</reference>
<evidence type="ECO:0000313" key="5">
    <source>
        <dbReference type="EMBL" id="TGE26062.1"/>
    </source>
</evidence>
<organism evidence="5 6">
    <name type="scientific">Hymenobacter aquaticus</name>
    <dbReference type="NCBI Taxonomy" id="1867101"/>
    <lineage>
        <taxon>Bacteria</taxon>
        <taxon>Pseudomonadati</taxon>
        <taxon>Bacteroidota</taxon>
        <taxon>Cytophagia</taxon>
        <taxon>Cytophagales</taxon>
        <taxon>Hymenobacteraceae</taxon>
        <taxon>Hymenobacter</taxon>
    </lineage>
</organism>
<evidence type="ECO:0000256" key="2">
    <source>
        <dbReference type="RuleBase" id="RU003616"/>
    </source>
</evidence>
<dbReference type="Pfam" id="PF00011">
    <property type="entry name" value="HSP20"/>
    <property type="match status" value="1"/>
</dbReference>
<name>A0A4Z0QBI7_9BACT</name>
<dbReference type="SUPFAM" id="SSF49764">
    <property type="entry name" value="HSP20-like chaperones"/>
    <property type="match status" value="1"/>
</dbReference>
<evidence type="ECO:0000259" key="4">
    <source>
        <dbReference type="PROSITE" id="PS01031"/>
    </source>
</evidence>
<evidence type="ECO:0000313" key="6">
    <source>
        <dbReference type="Proteomes" id="UP000297549"/>
    </source>
</evidence>
<proteinExistence type="inferred from homology"/>
<evidence type="ECO:0000256" key="3">
    <source>
        <dbReference type="SAM" id="MobiDB-lite"/>
    </source>
</evidence>
<dbReference type="InterPro" id="IPR002068">
    <property type="entry name" value="A-crystallin/Hsp20_dom"/>
</dbReference>
<dbReference type="AlphaFoldDB" id="A0A4Z0QBI7"/>
<sequence>MPNAADPGEIDASFANGVLHVHVPKNGHQPTQHQIPIHAGPRSN</sequence>
<comment type="similarity">
    <text evidence="1 2">Belongs to the small heat shock protein (HSP20) family.</text>
</comment>
<feature type="domain" description="SHSP" evidence="4">
    <location>
        <begin position="1"/>
        <end position="40"/>
    </location>
</feature>
<protein>
    <submittedName>
        <fullName evidence="5">Hsp20/alpha crystallin family protein</fullName>
    </submittedName>
</protein>
<keyword evidence="6" id="KW-1185">Reference proteome</keyword>
<dbReference type="OrthoDB" id="9814487at2"/>
<gene>
    <name evidence="5" type="ORF">E5K00_01285</name>
</gene>